<evidence type="ECO:0000313" key="2">
    <source>
        <dbReference type="Proteomes" id="UP000237105"/>
    </source>
</evidence>
<dbReference type="OrthoDB" id="10494255at2759"/>
<protein>
    <submittedName>
        <fullName evidence="1">Uncharacterized protein</fullName>
    </submittedName>
</protein>
<organism evidence="1 2">
    <name type="scientific">Parasponia andersonii</name>
    <name type="common">Sponia andersonii</name>
    <dbReference type="NCBI Taxonomy" id="3476"/>
    <lineage>
        <taxon>Eukaryota</taxon>
        <taxon>Viridiplantae</taxon>
        <taxon>Streptophyta</taxon>
        <taxon>Embryophyta</taxon>
        <taxon>Tracheophyta</taxon>
        <taxon>Spermatophyta</taxon>
        <taxon>Magnoliopsida</taxon>
        <taxon>eudicotyledons</taxon>
        <taxon>Gunneridae</taxon>
        <taxon>Pentapetalae</taxon>
        <taxon>rosids</taxon>
        <taxon>fabids</taxon>
        <taxon>Rosales</taxon>
        <taxon>Cannabaceae</taxon>
        <taxon>Parasponia</taxon>
    </lineage>
</organism>
<sequence>MFAKENGLGIDYWESDSPNVIQALARRDVFDEESPLLFVS</sequence>
<evidence type="ECO:0000313" key="1">
    <source>
        <dbReference type="EMBL" id="PON59280.1"/>
    </source>
</evidence>
<dbReference type="AlphaFoldDB" id="A0A2P5CE01"/>
<name>A0A2P5CE01_PARAD</name>
<proteinExistence type="predicted"/>
<keyword evidence="2" id="KW-1185">Reference proteome</keyword>
<comment type="caution">
    <text evidence="1">The sequence shown here is derived from an EMBL/GenBank/DDBJ whole genome shotgun (WGS) entry which is preliminary data.</text>
</comment>
<dbReference type="EMBL" id="JXTB01000141">
    <property type="protein sequence ID" value="PON59280.1"/>
    <property type="molecule type" value="Genomic_DNA"/>
</dbReference>
<gene>
    <name evidence="1" type="ORF">PanWU01x14_160290</name>
</gene>
<accession>A0A2P5CE01</accession>
<reference evidence="2" key="1">
    <citation type="submission" date="2016-06" db="EMBL/GenBank/DDBJ databases">
        <title>Parallel loss of symbiosis genes in relatives of nitrogen-fixing non-legume Parasponia.</title>
        <authorList>
            <person name="Van Velzen R."/>
            <person name="Holmer R."/>
            <person name="Bu F."/>
            <person name="Rutten L."/>
            <person name="Van Zeijl A."/>
            <person name="Liu W."/>
            <person name="Santuari L."/>
            <person name="Cao Q."/>
            <person name="Sharma T."/>
            <person name="Shen D."/>
            <person name="Roswanjaya Y."/>
            <person name="Wardhani T."/>
            <person name="Kalhor M.S."/>
            <person name="Jansen J."/>
            <person name="Van den Hoogen J."/>
            <person name="Gungor B."/>
            <person name="Hartog M."/>
            <person name="Hontelez J."/>
            <person name="Verver J."/>
            <person name="Yang W.-C."/>
            <person name="Schijlen E."/>
            <person name="Repin R."/>
            <person name="Schilthuizen M."/>
            <person name="Schranz E."/>
            <person name="Heidstra R."/>
            <person name="Miyata K."/>
            <person name="Fedorova E."/>
            <person name="Kohlen W."/>
            <person name="Bisseling T."/>
            <person name="Smit S."/>
            <person name="Geurts R."/>
        </authorList>
    </citation>
    <scope>NUCLEOTIDE SEQUENCE [LARGE SCALE GENOMIC DNA]</scope>
    <source>
        <strain evidence="2">cv. WU1-14</strain>
    </source>
</reference>
<dbReference type="Proteomes" id="UP000237105">
    <property type="component" value="Unassembled WGS sequence"/>
</dbReference>